<dbReference type="AlphaFoldDB" id="A0A450WS35"/>
<name>A0A450WS35_9GAMM</name>
<accession>A0A450WS35</accession>
<sequence>MIPPNYIFKDNNDNLLSIYNGEGVFAYNSDFGKEFAGFLVDPYCYVPAWSDREVEYEKIQIIHFHFVVIDDYSCFVWCFLYDDIWNRPFFRA</sequence>
<reference evidence="1" key="1">
    <citation type="submission" date="2019-02" db="EMBL/GenBank/DDBJ databases">
        <authorList>
            <person name="Gruber-Vodicka R. H."/>
            <person name="Seah K. B. B."/>
        </authorList>
    </citation>
    <scope>NUCLEOTIDE SEQUENCE</scope>
    <source>
        <strain evidence="1">BECK_BY7</strain>
    </source>
</reference>
<protein>
    <submittedName>
        <fullName evidence="1">Uncharacterized protein</fullName>
    </submittedName>
</protein>
<organism evidence="1">
    <name type="scientific">Candidatus Kentrum sp. LFY</name>
    <dbReference type="NCBI Taxonomy" id="2126342"/>
    <lineage>
        <taxon>Bacteria</taxon>
        <taxon>Pseudomonadati</taxon>
        <taxon>Pseudomonadota</taxon>
        <taxon>Gammaproteobacteria</taxon>
        <taxon>Candidatus Kentrum</taxon>
    </lineage>
</organism>
<dbReference type="EMBL" id="CAADFN010000063">
    <property type="protein sequence ID" value="VFK19804.1"/>
    <property type="molecule type" value="Genomic_DNA"/>
</dbReference>
<gene>
    <name evidence="1" type="ORF">BECKLFY1418C_GA0070996_106311</name>
</gene>
<proteinExistence type="predicted"/>
<evidence type="ECO:0000313" key="1">
    <source>
        <dbReference type="EMBL" id="VFK19804.1"/>
    </source>
</evidence>